<dbReference type="NCBIfam" id="TIGR02436">
    <property type="entry name" value="four helix bundle protein"/>
    <property type="match status" value="1"/>
</dbReference>
<dbReference type="SUPFAM" id="SSF158446">
    <property type="entry name" value="IVS-encoded protein-like"/>
    <property type="match status" value="1"/>
</dbReference>
<proteinExistence type="predicted"/>
<dbReference type="Proteomes" id="UP000034004">
    <property type="component" value="Unassembled WGS sequence"/>
</dbReference>
<dbReference type="EMBL" id="LBPR01000004">
    <property type="protein sequence ID" value="KKP62818.1"/>
    <property type="molecule type" value="Genomic_DNA"/>
</dbReference>
<accession>A0A0G0B052</accession>
<gene>
    <name evidence="1" type="ORF">UR56_C0004G0011</name>
</gene>
<dbReference type="PANTHER" id="PTHR38471">
    <property type="entry name" value="FOUR HELIX BUNDLE PROTEIN"/>
    <property type="match status" value="1"/>
</dbReference>
<evidence type="ECO:0000313" key="1">
    <source>
        <dbReference type="EMBL" id="KKP62818.1"/>
    </source>
</evidence>
<name>A0A0G0B052_9BACT</name>
<dbReference type="PIRSF" id="PIRSF035652">
    <property type="entry name" value="CHP02436"/>
    <property type="match status" value="1"/>
</dbReference>
<dbReference type="Gene3D" id="1.20.1440.60">
    <property type="entry name" value="23S rRNA-intervening sequence"/>
    <property type="match status" value="1"/>
</dbReference>
<reference evidence="1 2" key="1">
    <citation type="journal article" date="2015" name="Nature">
        <title>rRNA introns, odd ribosomes, and small enigmatic genomes across a large radiation of phyla.</title>
        <authorList>
            <person name="Brown C.T."/>
            <person name="Hug L.A."/>
            <person name="Thomas B.C."/>
            <person name="Sharon I."/>
            <person name="Castelle C.J."/>
            <person name="Singh A."/>
            <person name="Wilkins M.J."/>
            <person name="Williams K.H."/>
            <person name="Banfield J.F."/>
        </authorList>
    </citation>
    <scope>NUCLEOTIDE SEQUENCE [LARGE SCALE GENOMIC DNA]</scope>
</reference>
<dbReference type="AlphaFoldDB" id="A0A0G0B052"/>
<sequence>MLNQKYKHKFDLEERTAVFSTKIFDFCRTITVDYLTENQIRQLIKSATSIGANYMEANGSVSKRDFKSKISICKKEAKETTYWLRILINLFPNKKDELKILWSEAQELLLIFSAIIKNS</sequence>
<evidence type="ECO:0008006" key="3">
    <source>
        <dbReference type="Google" id="ProtNLM"/>
    </source>
</evidence>
<dbReference type="InterPro" id="IPR012657">
    <property type="entry name" value="23S_rRNA-intervening_sequence"/>
</dbReference>
<organism evidence="1 2">
    <name type="scientific">Candidatus Roizmanbacteria bacterium GW2011_GWC2_34_23</name>
    <dbReference type="NCBI Taxonomy" id="1618484"/>
    <lineage>
        <taxon>Bacteria</taxon>
        <taxon>Candidatus Roizmaniibacteriota</taxon>
    </lineage>
</organism>
<dbReference type="InterPro" id="IPR036583">
    <property type="entry name" value="23S_rRNA_IVS_sf"/>
</dbReference>
<dbReference type="Pfam" id="PF05635">
    <property type="entry name" value="23S_rRNA_IVP"/>
    <property type="match status" value="1"/>
</dbReference>
<evidence type="ECO:0000313" key="2">
    <source>
        <dbReference type="Proteomes" id="UP000034004"/>
    </source>
</evidence>
<protein>
    <recommendedName>
        <fullName evidence="3">Four helix bundle protein</fullName>
    </recommendedName>
</protein>
<comment type="caution">
    <text evidence="1">The sequence shown here is derived from an EMBL/GenBank/DDBJ whole genome shotgun (WGS) entry which is preliminary data.</text>
</comment>
<dbReference type="PANTHER" id="PTHR38471:SF2">
    <property type="entry name" value="FOUR HELIX BUNDLE PROTEIN"/>
    <property type="match status" value="1"/>
</dbReference>